<dbReference type="EMBL" id="JABXXR010000036">
    <property type="protein sequence ID" value="NVN40301.1"/>
    <property type="molecule type" value="Genomic_DNA"/>
</dbReference>
<gene>
    <name evidence="2" type="ORF">HUK82_06960</name>
</gene>
<proteinExistence type="predicted"/>
<dbReference type="AlphaFoldDB" id="A0A850PGK7"/>
<evidence type="ECO:0000256" key="1">
    <source>
        <dbReference type="SAM" id="SignalP"/>
    </source>
</evidence>
<reference evidence="2 3" key="1">
    <citation type="submission" date="2020-06" db="EMBL/GenBank/DDBJ databases">
        <title>Description of novel acetic acid bacteria.</title>
        <authorList>
            <person name="Sombolestani A."/>
        </authorList>
    </citation>
    <scope>NUCLEOTIDE SEQUENCE [LARGE SCALE GENOMIC DNA]</scope>
    <source>
        <strain evidence="2 3">LMG 27010</strain>
    </source>
</reference>
<keyword evidence="3" id="KW-1185">Reference proteome</keyword>
<evidence type="ECO:0000313" key="2">
    <source>
        <dbReference type="EMBL" id="NVN40301.1"/>
    </source>
</evidence>
<protein>
    <submittedName>
        <fullName evidence="2">Uncharacterized protein</fullName>
    </submittedName>
</protein>
<dbReference type="Proteomes" id="UP000585665">
    <property type="component" value="Unassembled WGS sequence"/>
</dbReference>
<keyword evidence="1" id="KW-0732">Signal</keyword>
<feature type="chain" id="PRO_5032554528" evidence="1">
    <location>
        <begin position="19"/>
        <end position="123"/>
    </location>
</feature>
<dbReference type="RefSeq" id="WP_176613271.1">
    <property type="nucleotide sequence ID" value="NZ_JABXXR010000036.1"/>
</dbReference>
<evidence type="ECO:0000313" key="3">
    <source>
        <dbReference type="Proteomes" id="UP000585665"/>
    </source>
</evidence>
<organism evidence="2 3">
    <name type="scientific">Ameyamaea chiangmaiensis</name>
    <dbReference type="NCBI Taxonomy" id="442969"/>
    <lineage>
        <taxon>Bacteria</taxon>
        <taxon>Pseudomonadati</taxon>
        <taxon>Pseudomonadota</taxon>
        <taxon>Alphaproteobacteria</taxon>
        <taxon>Acetobacterales</taxon>
        <taxon>Acetobacteraceae</taxon>
        <taxon>Ameyamaea</taxon>
    </lineage>
</organism>
<comment type="caution">
    <text evidence="2">The sequence shown here is derived from an EMBL/GenBank/DDBJ whole genome shotgun (WGS) entry which is preliminary data.</text>
</comment>
<sequence>MKILCFIVLVVGLSSAHAQEPSANTYPSCNLAEQRSLAGDLSGTIRDPGQAHISIRANILQADISTARKARRVSQPTADQLWKDVQRVRADADVFTRKQGFLSAAERATYDRELDTVAARICP</sequence>
<name>A0A850PGK7_9PROT</name>
<feature type="signal peptide" evidence="1">
    <location>
        <begin position="1"/>
        <end position="18"/>
    </location>
</feature>
<accession>A0A850PGK7</accession>